<proteinExistence type="predicted"/>
<evidence type="ECO:0000313" key="1">
    <source>
        <dbReference type="EMBL" id="EBO9830849.1"/>
    </source>
</evidence>
<accession>A0A5U2DDW4</accession>
<dbReference type="AlphaFoldDB" id="A0A5U2DDW4"/>
<name>A0A5U2DDW4_SALER</name>
<protein>
    <submittedName>
        <fullName evidence="1">Uncharacterized protein</fullName>
    </submittedName>
</protein>
<sequence>MEINEWFDKINNLPLEKSKWCSLGTFYRAFIERSNLLTDELFPHISISLEKSSFQLYIISIFNKRYNTNINYNVLTEIIKHNHRDMKDIMNNSYKNVHGSEDNTYITSNYKYYYIGALLFENYMDMKNKSAIIDM</sequence>
<organism evidence="1">
    <name type="scientific">Salmonella enterica</name>
    <name type="common">Salmonella choleraesuis</name>
    <dbReference type="NCBI Taxonomy" id="28901"/>
    <lineage>
        <taxon>Bacteria</taxon>
        <taxon>Pseudomonadati</taxon>
        <taxon>Pseudomonadota</taxon>
        <taxon>Gammaproteobacteria</taxon>
        <taxon>Enterobacterales</taxon>
        <taxon>Enterobacteriaceae</taxon>
        <taxon>Salmonella</taxon>
    </lineage>
</organism>
<dbReference type="EMBL" id="AAGKGJ010000016">
    <property type="protein sequence ID" value="EBO9830849.1"/>
    <property type="molecule type" value="Genomic_DNA"/>
</dbReference>
<comment type="caution">
    <text evidence="1">The sequence shown here is derived from an EMBL/GenBank/DDBJ whole genome shotgun (WGS) entry which is preliminary data.</text>
</comment>
<feature type="non-terminal residue" evidence="1">
    <location>
        <position position="135"/>
    </location>
</feature>
<reference evidence="1" key="1">
    <citation type="submission" date="2018-07" db="EMBL/GenBank/DDBJ databases">
        <authorList>
            <consortium name="GenomeTrakr network: Whole genome sequencing for foodborne pathogen traceback"/>
        </authorList>
    </citation>
    <scope>NUCLEOTIDE SEQUENCE</scope>
    <source>
        <strain evidence="1">FMA0122</strain>
    </source>
</reference>
<gene>
    <name evidence="1" type="ORF">EK95_21330</name>
</gene>